<gene>
    <name evidence="5" type="ORF">SAMN04488244_109153</name>
</gene>
<feature type="transmembrane region" description="Helical" evidence="4">
    <location>
        <begin position="341"/>
        <end position="362"/>
    </location>
</feature>
<organism evidence="5 6">
    <name type="scientific">Vibrio hangzhouensis</name>
    <dbReference type="NCBI Taxonomy" id="462991"/>
    <lineage>
        <taxon>Bacteria</taxon>
        <taxon>Pseudomonadati</taxon>
        <taxon>Pseudomonadota</taxon>
        <taxon>Gammaproteobacteria</taxon>
        <taxon>Vibrionales</taxon>
        <taxon>Vibrionaceae</taxon>
        <taxon>Vibrio</taxon>
    </lineage>
</organism>
<keyword evidence="3 4" id="KW-0472">Membrane</keyword>
<feature type="transmembrane region" description="Helical" evidence="4">
    <location>
        <begin position="276"/>
        <end position="297"/>
    </location>
</feature>
<dbReference type="AlphaFoldDB" id="A0A1H5YKW5"/>
<name>A0A1H5YKW5_9VIBR</name>
<feature type="transmembrane region" description="Helical" evidence="4">
    <location>
        <begin position="209"/>
        <end position="225"/>
    </location>
</feature>
<evidence type="ECO:0000313" key="6">
    <source>
        <dbReference type="Proteomes" id="UP000236721"/>
    </source>
</evidence>
<evidence type="ECO:0000256" key="3">
    <source>
        <dbReference type="ARBA" id="ARBA00023136"/>
    </source>
</evidence>
<dbReference type="InterPro" id="IPR011701">
    <property type="entry name" value="MFS"/>
</dbReference>
<protein>
    <submittedName>
        <fullName evidence="5">Na+/melibiose symporter</fullName>
    </submittedName>
</protein>
<dbReference type="SUPFAM" id="SSF103473">
    <property type="entry name" value="MFS general substrate transporter"/>
    <property type="match status" value="1"/>
</dbReference>
<keyword evidence="2 4" id="KW-1133">Transmembrane helix</keyword>
<sequence length="402" mass="42986">MNGIRLWHFAQASLGIVQWVGIAILLNPIIIERTSSGALLGQVMALIGGAGLLAPLIGGLADKYSCHRVLQRMALFTHFIALLILYFAATTPAIYWLVGALIGLGSVALLVLNPTFVIAASKNQNDEGRGLASLYQCQFFGVVVTGLLIALADRLQVHSDDQLLILMALVVTVLCLVSVAPPPKIDIDNSEHIEAEHYLNQKSDIIKSTAPWFLFLLAVFFSMFLSSNLMELGPLLIKEVYSVDIGNSALGMAISAVISIFMLESAGRWMQRRGPFMVWYTAQGVYLIVGGLFWITAGHDVPAVLPIALLVILMQAMSWNDMIIPSIAGRLSPSSPALTQGLLMLCMAGGFGVGAMLAGLSIDKFGYVSVFTLSLGGIIVALACIAGLTVYAKRNNHVATAA</sequence>
<dbReference type="CDD" id="cd06174">
    <property type="entry name" value="MFS"/>
    <property type="match status" value="1"/>
</dbReference>
<dbReference type="Pfam" id="PF07690">
    <property type="entry name" value="MFS_1"/>
    <property type="match status" value="1"/>
</dbReference>
<feature type="transmembrane region" description="Helical" evidence="4">
    <location>
        <begin position="163"/>
        <end position="180"/>
    </location>
</feature>
<feature type="transmembrane region" description="Helical" evidence="4">
    <location>
        <begin position="37"/>
        <end position="57"/>
    </location>
</feature>
<keyword evidence="6" id="KW-1185">Reference proteome</keyword>
<dbReference type="GO" id="GO:0022857">
    <property type="term" value="F:transmembrane transporter activity"/>
    <property type="evidence" value="ECO:0007669"/>
    <property type="project" value="InterPro"/>
</dbReference>
<dbReference type="InterPro" id="IPR036259">
    <property type="entry name" value="MFS_trans_sf"/>
</dbReference>
<feature type="transmembrane region" description="Helical" evidence="4">
    <location>
        <begin position="368"/>
        <end position="392"/>
    </location>
</feature>
<feature type="transmembrane region" description="Helical" evidence="4">
    <location>
        <begin position="245"/>
        <end position="264"/>
    </location>
</feature>
<feature type="transmembrane region" description="Helical" evidence="4">
    <location>
        <begin position="303"/>
        <end position="320"/>
    </location>
</feature>
<reference evidence="6" key="1">
    <citation type="submission" date="2016-10" db="EMBL/GenBank/DDBJ databases">
        <authorList>
            <person name="Varghese N."/>
            <person name="Submissions S."/>
        </authorList>
    </citation>
    <scope>NUCLEOTIDE SEQUENCE [LARGE SCALE GENOMIC DNA]</scope>
    <source>
        <strain evidence="6">CGMCC 1.7062</strain>
    </source>
</reference>
<dbReference type="RefSeq" id="WP_103880443.1">
    <property type="nucleotide sequence ID" value="NZ_FNVG01000009.1"/>
</dbReference>
<keyword evidence="1 4" id="KW-0812">Transmembrane</keyword>
<dbReference type="OrthoDB" id="5846846at2"/>
<feature type="transmembrane region" description="Helical" evidence="4">
    <location>
        <begin position="131"/>
        <end position="151"/>
    </location>
</feature>
<dbReference type="Proteomes" id="UP000236721">
    <property type="component" value="Unassembled WGS sequence"/>
</dbReference>
<feature type="transmembrane region" description="Helical" evidence="4">
    <location>
        <begin position="94"/>
        <end position="119"/>
    </location>
</feature>
<evidence type="ECO:0000313" key="5">
    <source>
        <dbReference type="EMBL" id="SEG24783.1"/>
    </source>
</evidence>
<evidence type="ECO:0000256" key="1">
    <source>
        <dbReference type="ARBA" id="ARBA00022692"/>
    </source>
</evidence>
<dbReference type="Gene3D" id="1.20.1250.20">
    <property type="entry name" value="MFS general substrate transporter like domains"/>
    <property type="match status" value="2"/>
</dbReference>
<evidence type="ECO:0000256" key="2">
    <source>
        <dbReference type="ARBA" id="ARBA00022989"/>
    </source>
</evidence>
<accession>A0A1H5YKW5</accession>
<feature type="transmembrane region" description="Helical" evidence="4">
    <location>
        <begin position="12"/>
        <end position="31"/>
    </location>
</feature>
<feature type="transmembrane region" description="Helical" evidence="4">
    <location>
        <begin position="69"/>
        <end position="88"/>
    </location>
</feature>
<dbReference type="EMBL" id="FNVG01000009">
    <property type="protein sequence ID" value="SEG24783.1"/>
    <property type="molecule type" value="Genomic_DNA"/>
</dbReference>
<proteinExistence type="predicted"/>
<evidence type="ECO:0000256" key="4">
    <source>
        <dbReference type="SAM" id="Phobius"/>
    </source>
</evidence>